<evidence type="ECO:0000259" key="1">
    <source>
        <dbReference type="Pfam" id="PF05050"/>
    </source>
</evidence>
<name>A0A6C0KGB0_9ZZZZ</name>
<dbReference type="AlphaFoldDB" id="A0A6C0KGB0"/>
<evidence type="ECO:0000313" key="2">
    <source>
        <dbReference type="EMBL" id="QHU16669.1"/>
    </source>
</evidence>
<dbReference type="InterPro" id="IPR006342">
    <property type="entry name" value="FkbM_mtfrase"/>
</dbReference>
<sequence length="231" mass="26511">MLIPYSQIQKILLANNIELTGVLHVGAHECEELSFYHQIGIKPDQIIWIDAIDRKVLEAQNKGIPNVYNAVVTDKDDEEVVFNVSNNDQSSSVLEFGTHSTEHPWVVYVDKIQKKSITLNSFFERNNIDGNKYDFWNFDIQGAELMALKGASNYLPNVKVLYLEVNEKELYKGCALIGEIDTFLSQYNFKRIITNMTVHGWGDAIYIKSTQVASKNDQFINNMRINMVKHF</sequence>
<dbReference type="EMBL" id="MN740888">
    <property type="protein sequence ID" value="QHU16669.1"/>
    <property type="molecule type" value="Genomic_DNA"/>
</dbReference>
<dbReference type="Pfam" id="PF05050">
    <property type="entry name" value="Methyltransf_21"/>
    <property type="match status" value="1"/>
</dbReference>
<dbReference type="InterPro" id="IPR029063">
    <property type="entry name" value="SAM-dependent_MTases_sf"/>
</dbReference>
<dbReference type="Gene3D" id="3.40.50.150">
    <property type="entry name" value="Vaccinia Virus protein VP39"/>
    <property type="match status" value="1"/>
</dbReference>
<reference evidence="2" key="1">
    <citation type="journal article" date="2020" name="Nature">
        <title>Giant virus diversity and host interactions through global metagenomics.</title>
        <authorList>
            <person name="Schulz F."/>
            <person name="Roux S."/>
            <person name="Paez-Espino D."/>
            <person name="Jungbluth S."/>
            <person name="Walsh D.A."/>
            <person name="Denef V.J."/>
            <person name="McMahon K.D."/>
            <person name="Konstantinidis K.T."/>
            <person name="Eloe-Fadrosh E.A."/>
            <person name="Kyrpides N.C."/>
            <person name="Woyke T."/>
        </authorList>
    </citation>
    <scope>NUCLEOTIDE SEQUENCE</scope>
    <source>
        <strain evidence="2">GVMAG-S-3300012000-53</strain>
    </source>
</reference>
<accession>A0A6C0KGB0</accession>
<feature type="domain" description="Methyltransferase FkbM" evidence="1">
    <location>
        <begin position="63"/>
        <end position="190"/>
    </location>
</feature>
<dbReference type="InterPro" id="IPR053188">
    <property type="entry name" value="FkbM_Methyltransferase"/>
</dbReference>
<protein>
    <recommendedName>
        <fullName evidence="1">Methyltransferase FkbM domain-containing protein</fullName>
    </recommendedName>
</protein>
<organism evidence="2">
    <name type="scientific">viral metagenome</name>
    <dbReference type="NCBI Taxonomy" id="1070528"/>
    <lineage>
        <taxon>unclassified sequences</taxon>
        <taxon>metagenomes</taxon>
        <taxon>organismal metagenomes</taxon>
    </lineage>
</organism>
<dbReference type="SUPFAM" id="SSF53335">
    <property type="entry name" value="S-adenosyl-L-methionine-dependent methyltransferases"/>
    <property type="match status" value="1"/>
</dbReference>
<proteinExistence type="predicted"/>
<dbReference type="PANTHER" id="PTHR36973:SF4">
    <property type="entry name" value="NODULATION PROTEIN"/>
    <property type="match status" value="1"/>
</dbReference>
<dbReference type="GO" id="GO:0008171">
    <property type="term" value="F:O-methyltransferase activity"/>
    <property type="evidence" value="ECO:0007669"/>
    <property type="project" value="TreeGrafter"/>
</dbReference>
<dbReference type="PANTHER" id="PTHR36973">
    <property type="entry name" value="SLL1456 PROTEIN-RELATED"/>
    <property type="match status" value="1"/>
</dbReference>